<dbReference type="Proteomes" id="UP000676649">
    <property type="component" value="Chromosome"/>
</dbReference>
<name>A0A975MMJ7_9GAMM</name>
<reference evidence="3" key="1">
    <citation type="submission" date="2021-04" db="EMBL/GenBank/DDBJ databases">
        <title>Draft genome sequence data of methanotrophic Methylovulum sp. strain S1L and Methylomonas sp. strain S2AM isolated from boreal lake water columns.</title>
        <authorList>
            <person name="Rissanen A.J."/>
            <person name="Mangayil R."/>
            <person name="Svenning M.M."/>
            <person name="Khanongnuch R."/>
        </authorList>
    </citation>
    <scope>NUCLEOTIDE SEQUENCE</scope>
    <source>
        <strain evidence="3">S2AM</strain>
    </source>
</reference>
<gene>
    <name evidence="3" type="ORF">KEF85_12270</name>
</gene>
<evidence type="ECO:0000313" key="4">
    <source>
        <dbReference type="Proteomes" id="UP000676649"/>
    </source>
</evidence>
<dbReference type="Pfam" id="PF09990">
    <property type="entry name" value="DUF2231"/>
    <property type="match status" value="1"/>
</dbReference>
<dbReference type="EMBL" id="CP073754">
    <property type="protein sequence ID" value="QWF70119.1"/>
    <property type="molecule type" value="Genomic_DNA"/>
</dbReference>
<keyword evidence="1" id="KW-0812">Transmembrane</keyword>
<keyword evidence="4" id="KW-1185">Reference proteome</keyword>
<feature type="transmembrane region" description="Helical" evidence="1">
    <location>
        <begin position="157"/>
        <end position="177"/>
    </location>
</feature>
<dbReference type="InterPro" id="IPR019251">
    <property type="entry name" value="DUF2231_TM"/>
</dbReference>
<feature type="transmembrane region" description="Helical" evidence="1">
    <location>
        <begin position="94"/>
        <end position="112"/>
    </location>
</feature>
<keyword evidence="1" id="KW-0472">Membrane</keyword>
<evidence type="ECO:0000313" key="3">
    <source>
        <dbReference type="EMBL" id="QWF70119.1"/>
    </source>
</evidence>
<accession>A0A975MMJ7</accession>
<evidence type="ECO:0000259" key="2">
    <source>
        <dbReference type="Pfam" id="PF09990"/>
    </source>
</evidence>
<dbReference type="KEGG" id="mpad:KEF85_12270"/>
<feature type="transmembrane region" description="Helical" evidence="1">
    <location>
        <begin position="132"/>
        <end position="150"/>
    </location>
</feature>
<proteinExistence type="predicted"/>
<sequence length="210" mass="22383">MFELNSGLQIAEHSGSELGSILNLLEGFLSSLETLAGLSPVEWVRFLLPGVFTLQNIHPLFVHFPIALLSSFFVIDLIGLLAGLSSWRVVASGLLYLGTLLAGMTVAAGFQAAETVVHNEAVHEIMENHEHLGVSVLILAGLLSAWRLIFGVGSNGVANYFHVLVAGLLSLLLIFTADLGGLMVYHYGVSVGAAAESPPNEIGDEHHHTH</sequence>
<evidence type="ECO:0000256" key="1">
    <source>
        <dbReference type="SAM" id="Phobius"/>
    </source>
</evidence>
<dbReference type="AlphaFoldDB" id="A0A975MMJ7"/>
<feature type="domain" description="DUF2231" evidence="2">
    <location>
        <begin position="56"/>
        <end position="191"/>
    </location>
</feature>
<dbReference type="RefSeq" id="WP_215580975.1">
    <property type="nucleotide sequence ID" value="NZ_CP073754.1"/>
</dbReference>
<organism evidence="3 4">
    <name type="scientific">Methylomonas paludis</name>
    <dbReference type="NCBI Taxonomy" id="1173101"/>
    <lineage>
        <taxon>Bacteria</taxon>
        <taxon>Pseudomonadati</taxon>
        <taxon>Pseudomonadota</taxon>
        <taxon>Gammaproteobacteria</taxon>
        <taxon>Methylococcales</taxon>
        <taxon>Methylococcaceae</taxon>
        <taxon>Methylomonas</taxon>
    </lineage>
</organism>
<feature type="transmembrane region" description="Helical" evidence="1">
    <location>
        <begin position="60"/>
        <end position="82"/>
    </location>
</feature>
<protein>
    <submittedName>
        <fullName evidence="3">DUF2231 domain-containing protein</fullName>
    </submittedName>
</protein>
<keyword evidence="1" id="KW-1133">Transmembrane helix</keyword>